<keyword evidence="1" id="KW-0472">Membrane</keyword>
<keyword evidence="1" id="KW-1133">Transmembrane helix</keyword>
<organism evidence="2 3">
    <name type="scientific">Novosphingobium malaysiense</name>
    <dbReference type="NCBI Taxonomy" id="1348853"/>
    <lineage>
        <taxon>Bacteria</taxon>
        <taxon>Pseudomonadati</taxon>
        <taxon>Pseudomonadota</taxon>
        <taxon>Alphaproteobacteria</taxon>
        <taxon>Sphingomonadales</taxon>
        <taxon>Sphingomonadaceae</taxon>
        <taxon>Novosphingobium</taxon>
    </lineage>
</organism>
<evidence type="ECO:0000313" key="2">
    <source>
        <dbReference type="EMBL" id="KHK93466.1"/>
    </source>
</evidence>
<evidence type="ECO:0000313" key="3">
    <source>
        <dbReference type="Proteomes" id="UP000031057"/>
    </source>
</evidence>
<dbReference type="Proteomes" id="UP000031057">
    <property type="component" value="Unassembled WGS sequence"/>
</dbReference>
<evidence type="ECO:0000256" key="1">
    <source>
        <dbReference type="SAM" id="Phobius"/>
    </source>
</evidence>
<name>A0A0B1ZS78_9SPHN</name>
<keyword evidence="1" id="KW-0812">Transmembrane</keyword>
<accession>A0A0B1ZS78</accession>
<reference evidence="2 3" key="1">
    <citation type="submission" date="2014-10" db="EMBL/GenBank/DDBJ databases">
        <title>Genome sequence of Novosphingobium malaysiense MUSC 273(T).</title>
        <authorList>
            <person name="Lee L.-H."/>
        </authorList>
    </citation>
    <scope>NUCLEOTIDE SEQUENCE [LARGE SCALE GENOMIC DNA]</scope>
    <source>
        <strain evidence="2 3">MUSC 273</strain>
    </source>
</reference>
<feature type="transmembrane region" description="Helical" evidence="1">
    <location>
        <begin position="51"/>
        <end position="75"/>
    </location>
</feature>
<comment type="caution">
    <text evidence="2">The sequence shown here is derived from an EMBL/GenBank/DDBJ whole genome shotgun (WGS) entry which is preliminary data.</text>
</comment>
<dbReference type="EMBL" id="JTDI01000001">
    <property type="protein sequence ID" value="KHK93466.1"/>
    <property type="molecule type" value="Genomic_DNA"/>
</dbReference>
<proteinExistence type="predicted"/>
<gene>
    <name evidence="2" type="ORF">LK12_04165</name>
</gene>
<protein>
    <submittedName>
        <fullName evidence="2">Uncharacterized protein</fullName>
    </submittedName>
</protein>
<sequence length="78" mass="8818">MGRGYYMQPYMHIERRQSIEFRISWPAPKSVPRWLAVPAPADEPKEQTPNVALGLAISVVTSLVFWSGIAALLIYTPF</sequence>
<dbReference type="AlphaFoldDB" id="A0A0B1ZS78"/>
<keyword evidence="3" id="KW-1185">Reference proteome</keyword>